<organism evidence="1 2">
    <name type="scientific">Gordonia pseudamarae</name>
    <dbReference type="NCBI Taxonomy" id="2831662"/>
    <lineage>
        <taxon>Bacteria</taxon>
        <taxon>Bacillati</taxon>
        <taxon>Actinomycetota</taxon>
        <taxon>Actinomycetes</taxon>
        <taxon>Mycobacteriales</taxon>
        <taxon>Gordoniaceae</taxon>
        <taxon>Gordonia</taxon>
    </lineage>
</organism>
<dbReference type="RefSeq" id="WP_213243496.1">
    <property type="nucleotide sequence ID" value="NZ_CP045806.1"/>
</dbReference>
<sequence length="63" mass="7072">MSDFTEHSEHPVVDRVRDLLNQVDSLQQTGGEAFDLVGLARQGALLERAHEELTEALEGVERR</sequence>
<dbReference type="Proteomes" id="UP001059836">
    <property type="component" value="Chromosome"/>
</dbReference>
<evidence type="ECO:0000313" key="2">
    <source>
        <dbReference type="Proteomes" id="UP001059836"/>
    </source>
</evidence>
<proteinExistence type="predicted"/>
<protein>
    <submittedName>
        <fullName evidence="1">Uncharacterized protein</fullName>
    </submittedName>
</protein>
<dbReference type="EMBL" id="CP045809">
    <property type="protein sequence ID" value="QHN35570.1"/>
    <property type="molecule type" value="Genomic_DNA"/>
</dbReference>
<gene>
    <name evidence="1" type="ORF">GII31_12445</name>
</gene>
<accession>A0ABX6IJT0</accession>
<keyword evidence="2" id="KW-1185">Reference proteome</keyword>
<evidence type="ECO:0000313" key="1">
    <source>
        <dbReference type="EMBL" id="QHN35570.1"/>
    </source>
</evidence>
<name>A0ABX6IJT0_9ACTN</name>
<reference evidence="1" key="1">
    <citation type="journal article" date="2021" name="Nat. Microbiol.">
        <title>Cocultivation of an ultrasmall environmental parasitic bacterium with lytic ability against bacteria associated with wastewater foams.</title>
        <authorList>
            <person name="Batinovic S."/>
            <person name="Rose J.J.A."/>
            <person name="Ratcliffe J."/>
            <person name="Seviour R.J."/>
            <person name="Petrovski S."/>
        </authorList>
    </citation>
    <scope>NUCLEOTIDE SEQUENCE</scope>
    <source>
        <strain evidence="1">CON9</strain>
    </source>
</reference>